<keyword evidence="4" id="KW-0443">Lipid metabolism</keyword>
<organism evidence="7">
    <name type="scientific">Candidatus Kentrum sp. MB</name>
    <dbReference type="NCBI Taxonomy" id="2138164"/>
    <lineage>
        <taxon>Bacteria</taxon>
        <taxon>Pseudomonadati</taxon>
        <taxon>Pseudomonadota</taxon>
        <taxon>Gammaproteobacteria</taxon>
        <taxon>Candidatus Kentrum</taxon>
    </lineage>
</organism>
<dbReference type="GO" id="GO:0016836">
    <property type="term" value="F:hydro-lyase activity"/>
    <property type="evidence" value="ECO:0007669"/>
    <property type="project" value="TreeGrafter"/>
</dbReference>
<name>A0A450XD40_9GAMM</name>
<evidence type="ECO:0000313" key="8">
    <source>
        <dbReference type="EMBL" id="VFK31042.1"/>
    </source>
</evidence>
<proteinExistence type="inferred from homology"/>
<dbReference type="GO" id="GO:0006631">
    <property type="term" value="P:fatty acid metabolic process"/>
    <property type="evidence" value="ECO:0007669"/>
    <property type="project" value="UniProtKB-KW"/>
</dbReference>
<gene>
    <name evidence="7" type="ORF">BECKMB1821G_GA0114241_102612</name>
    <name evidence="9" type="ORF">BECKMB1821H_GA0114242_102412</name>
    <name evidence="8" type="ORF">BECKMB1821I_GA0114274_102013</name>
</gene>
<dbReference type="PANTHER" id="PTHR43602">
    <property type="match status" value="1"/>
</dbReference>
<evidence type="ECO:0000313" key="7">
    <source>
        <dbReference type="EMBL" id="VFK27213.1"/>
    </source>
</evidence>
<sequence>MTNTSGSPSFDEPILLSHSDQGVATLTLNRPWQYNALSEALLSALQQSLDDIANDRDIRVVVISANGPAFCAGHDLKEMRANPERPYYEQLFQRCSRMMMGITQLPQPVIARVHGLATAAGCQLVAACDLAIAATSARFAVSGINLGLFCSGPAVALTRNILRKHAFETLVTGDFIDADKALAYGLINHAVPQEDLDEAVDGLTRSILRKPASAVELGKRMFYQQFAHDQKAAYAYASRVMADNMMLDDAQKGIDSFLNKGKQP</sequence>
<dbReference type="InterPro" id="IPR014748">
    <property type="entry name" value="Enoyl-CoA_hydra_C"/>
</dbReference>
<keyword evidence="3" id="KW-0809">Transit peptide</keyword>
<protein>
    <recommendedName>
        <fullName evidence="6">Enoyl-CoA hydratase domain-containing protein 3, mitochondrial</fullName>
    </recommendedName>
</protein>
<reference evidence="7" key="1">
    <citation type="submission" date="2019-02" db="EMBL/GenBank/DDBJ databases">
        <authorList>
            <person name="Gruber-Vodicka R. H."/>
            <person name="Seah K. B. B."/>
        </authorList>
    </citation>
    <scope>NUCLEOTIDE SEQUENCE</scope>
    <source>
        <strain evidence="7">BECK_BZ197</strain>
        <strain evidence="9">BECK_BZ198</strain>
        <strain evidence="8">BECK_BZ199</strain>
    </source>
</reference>
<evidence type="ECO:0000256" key="1">
    <source>
        <dbReference type="ARBA" id="ARBA00005254"/>
    </source>
</evidence>
<evidence type="ECO:0000256" key="4">
    <source>
        <dbReference type="ARBA" id="ARBA00023098"/>
    </source>
</evidence>
<dbReference type="Gene3D" id="1.10.12.10">
    <property type="entry name" value="Lyase 2-enoyl-coa Hydratase, Chain A, domain 2"/>
    <property type="match status" value="1"/>
</dbReference>
<dbReference type="EMBL" id="CAADFQ010000020">
    <property type="protein sequence ID" value="VFK31042.1"/>
    <property type="molecule type" value="Genomic_DNA"/>
</dbReference>
<dbReference type="InterPro" id="IPR029045">
    <property type="entry name" value="ClpP/crotonase-like_dom_sf"/>
</dbReference>
<evidence type="ECO:0000256" key="6">
    <source>
        <dbReference type="ARBA" id="ARBA00040545"/>
    </source>
</evidence>
<evidence type="ECO:0000256" key="2">
    <source>
        <dbReference type="ARBA" id="ARBA00022832"/>
    </source>
</evidence>
<dbReference type="EMBL" id="CAADFO010000026">
    <property type="protein sequence ID" value="VFK27213.1"/>
    <property type="molecule type" value="Genomic_DNA"/>
</dbReference>
<dbReference type="AlphaFoldDB" id="A0A450XD40"/>
<dbReference type="PANTHER" id="PTHR43602:SF1">
    <property type="entry name" value="ENOYL-COA HYDRATASE DOMAIN-CONTAINING PROTEIN 3, MITOCHONDRIAL"/>
    <property type="match status" value="1"/>
</dbReference>
<comment type="function">
    <text evidence="5">May play a role in fatty acid biosynthesis and insulin sensitivity.</text>
</comment>
<dbReference type="CDD" id="cd06558">
    <property type="entry name" value="crotonase-like"/>
    <property type="match status" value="1"/>
</dbReference>
<dbReference type="Pfam" id="PF00378">
    <property type="entry name" value="ECH_1"/>
    <property type="match status" value="1"/>
</dbReference>
<comment type="similarity">
    <text evidence="1">Belongs to the enoyl-CoA hydratase/isomerase family.</text>
</comment>
<dbReference type="InterPro" id="IPR052377">
    <property type="entry name" value="Mitochondrial_ECH-domain"/>
</dbReference>
<dbReference type="InterPro" id="IPR001753">
    <property type="entry name" value="Enoyl-CoA_hydra/iso"/>
</dbReference>
<dbReference type="EMBL" id="CAADGH010000024">
    <property type="protein sequence ID" value="VFK75495.1"/>
    <property type="molecule type" value="Genomic_DNA"/>
</dbReference>
<keyword evidence="2" id="KW-0276">Fatty acid metabolism</keyword>
<evidence type="ECO:0000313" key="9">
    <source>
        <dbReference type="EMBL" id="VFK75495.1"/>
    </source>
</evidence>
<evidence type="ECO:0000256" key="3">
    <source>
        <dbReference type="ARBA" id="ARBA00022946"/>
    </source>
</evidence>
<accession>A0A450XD40</accession>
<dbReference type="Gene3D" id="3.90.226.10">
    <property type="entry name" value="2-enoyl-CoA Hydratase, Chain A, domain 1"/>
    <property type="match status" value="1"/>
</dbReference>
<dbReference type="SUPFAM" id="SSF52096">
    <property type="entry name" value="ClpP/crotonase"/>
    <property type="match status" value="1"/>
</dbReference>
<dbReference type="NCBIfam" id="NF006008">
    <property type="entry name" value="PRK08139.1"/>
    <property type="match status" value="1"/>
</dbReference>
<evidence type="ECO:0000256" key="5">
    <source>
        <dbReference type="ARBA" id="ARBA00037410"/>
    </source>
</evidence>